<reference evidence="1 2" key="1">
    <citation type="submission" date="2019-10" db="EMBL/GenBank/DDBJ databases">
        <title>Gracilibacillus sp. nov. isolated from rice seeds.</title>
        <authorList>
            <person name="He S."/>
        </authorList>
    </citation>
    <scope>NUCLEOTIDE SEQUENCE [LARGE SCALE GENOMIC DNA]</scope>
    <source>
        <strain evidence="1 2">TD8</strain>
    </source>
</reference>
<gene>
    <name evidence="1" type="ORF">F9U64_14285</name>
</gene>
<name>A0A7C8GSV8_9BACI</name>
<dbReference type="AlphaFoldDB" id="A0A7C8GSV8"/>
<accession>A0A7C8GSV8</accession>
<organism evidence="1 2">
    <name type="scientific">Gracilibacillus oryzae</name>
    <dbReference type="NCBI Taxonomy" id="1672701"/>
    <lineage>
        <taxon>Bacteria</taxon>
        <taxon>Bacillati</taxon>
        <taxon>Bacillota</taxon>
        <taxon>Bacilli</taxon>
        <taxon>Bacillales</taxon>
        <taxon>Bacillaceae</taxon>
        <taxon>Gracilibacillus</taxon>
    </lineage>
</organism>
<comment type="caution">
    <text evidence="1">The sequence shown here is derived from an EMBL/GenBank/DDBJ whole genome shotgun (WGS) entry which is preliminary data.</text>
</comment>
<protein>
    <submittedName>
        <fullName evidence="1">Uncharacterized protein</fullName>
    </submittedName>
</protein>
<proteinExistence type="predicted"/>
<dbReference type="RefSeq" id="WP_153404877.1">
    <property type="nucleotide sequence ID" value="NZ_ML762434.1"/>
</dbReference>
<evidence type="ECO:0000313" key="1">
    <source>
        <dbReference type="EMBL" id="KAB8130509.1"/>
    </source>
</evidence>
<evidence type="ECO:0000313" key="2">
    <source>
        <dbReference type="Proteomes" id="UP000480246"/>
    </source>
</evidence>
<keyword evidence="2" id="KW-1185">Reference proteome</keyword>
<dbReference type="Proteomes" id="UP000480246">
    <property type="component" value="Unassembled WGS sequence"/>
</dbReference>
<dbReference type="EMBL" id="WEID01000070">
    <property type="protein sequence ID" value="KAB8130509.1"/>
    <property type="molecule type" value="Genomic_DNA"/>
</dbReference>
<sequence>MDEDIFQTALYPRYRVYRFASTDKVCNNYYDDVTFKGAKKHPFLIEKAKKREHADLSETLNSLYQ</sequence>